<keyword evidence="2" id="KW-1185">Reference proteome</keyword>
<evidence type="ECO:0000313" key="2">
    <source>
        <dbReference type="Proteomes" id="UP000245802"/>
    </source>
</evidence>
<gene>
    <name evidence="1" type="ORF">C1280_11830</name>
</gene>
<organism evidence="1 2">
    <name type="scientific">Gemmata obscuriglobus</name>
    <dbReference type="NCBI Taxonomy" id="114"/>
    <lineage>
        <taxon>Bacteria</taxon>
        <taxon>Pseudomonadati</taxon>
        <taxon>Planctomycetota</taxon>
        <taxon>Planctomycetia</taxon>
        <taxon>Gemmatales</taxon>
        <taxon>Gemmataceae</taxon>
        <taxon>Gemmata</taxon>
    </lineage>
</organism>
<proteinExistence type="predicted"/>
<dbReference type="KEGG" id="gog:C1280_11830"/>
<evidence type="ECO:0000313" key="1">
    <source>
        <dbReference type="EMBL" id="AWM37619.1"/>
    </source>
</evidence>
<dbReference type="AlphaFoldDB" id="A0A2Z3GT96"/>
<accession>A0A2Z3GT96</accession>
<reference evidence="1 2" key="1">
    <citation type="submission" date="2018-01" db="EMBL/GenBank/DDBJ databases">
        <title>G. obscuriglobus.</title>
        <authorList>
            <person name="Franke J."/>
            <person name="Blomberg W."/>
            <person name="Selmecki A."/>
        </authorList>
    </citation>
    <scope>NUCLEOTIDE SEQUENCE [LARGE SCALE GENOMIC DNA]</scope>
    <source>
        <strain evidence="1 2">DSM 5831</strain>
    </source>
</reference>
<dbReference type="EMBL" id="CP025958">
    <property type="protein sequence ID" value="AWM37619.1"/>
    <property type="molecule type" value="Genomic_DNA"/>
</dbReference>
<dbReference type="Proteomes" id="UP000245802">
    <property type="component" value="Chromosome"/>
</dbReference>
<sequence>MVGVPVCAIAHKGTPNPALHLTPPARLRRSAHPMMAVQVSLLFGTRRASGCGSVASGATPRWWPTSPASCRSPGTA</sequence>
<protein>
    <submittedName>
        <fullName evidence="1">Uncharacterized protein</fullName>
    </submittedName>
</protein>
<name>A0A2Z3GT96_9BACT</name>